<gene>
    <name evidence="3" type="ORF">EQG79_05755</name>
</gene>
<evidence type="ECO:0000313" key="3">
    <source>
        <dbReference type="EMBL" id="RYC71637.1"/>
    </source>
</evidence>
<evidence type="ECO:0000256" key="2">
    <source>
        <dbReference type="SAM" id="SignalP"/>
    </source>
</evidence>
<reference evidence="3 4" key="1">
    <citation type="submission" date="2019-01" db="EMBL/GenBank/DDBJ databases">
        <title>Spirosoma flava sp. nov., a propanil-degrading bacterium isolated from herbicide-contaminated soil.</title>
        <authorList>
            <person name="Zhang L."/>
            <person name="Jiang J.-D."/>
        </authorList>
    </citation>
    <scope>NUCLEOTIDE SEQUENCE [LARGE SCALE GENOMIC DNA]</scope>
    <source>
        <strain evidence="3 4">TY50</strain>
    </source>
</reference>
<keyword evidence="4" id="KW-1185">Reference proteome</keyword>
<dbReference type="Proteomes" id="UP000290407">
    <property type="component" value="Unassembled WGS sequence"/>
</dbReference>
<dbReference type="AlphaFoldDB" id="A0A4Q2UPH9"/>
<comment type="caution">
    <text evidence="3">The sequence shown here is derived from an EMBL/GenBank/DDBJ whole genome shotgun (WGS) entry which is preliminary data.</text>
</comment>
<sequence>MFLKQYALVVLVLLPFALQAQTTDSSRTRRALKPDPAPVTSRQPNNPPLTNQEMSQIVNAVGSAGSPGIMVRTIDTRYEGLRGTPYFLNGWSKGQILLLGGKRYTDVPIKFDAFRQALILLRPTMGNDSIIIDRSTVSHFQLVSPDGQEYLFKRYPNVKTSDAAADGSYFLVLYEGKTALLKRVAKTFQGADYKQPYSNDIRYDSFQNSHAYYLLKPDQTLVKVRLTKKSLLDALSDKRDGLKAMADQLSFKNEGDAASLVEQYDKL</sequence>
<dbReference type="RefSeq" id="WP_077924141.1">
    <property type="nucleotide sequence ID" value="NZ_SBLB01000001.1"/>
</dbReference>
<accession>A0A4Q2UPH9</accession>
<keyword evidence="2" id="KW-0732">Signal</keyword>
<feature type="compositionally biased region" description="Polar residues" evidence="1">
    <location>
        <begin position="40"/>
        <end position="51"/>
    </location>
</feature>
<feature type="signal peptide" evidence="2">
    <location>
        <begin position="1"/>
        <end position="20"/>
    </location>
</feature>
<dbReference type="EMBL" id="SBLB01000001">
    <property type="protein sequence ID" value="RYC71637.1"/>
    <property type="molecule type" value="Genomic_DNA"/>
</dbReference>
<evidence type="ECO:0000313" key="4">
    <source>
        <dbReference type="Proteomes" id="UP000290407"/>
    </source>
</evidence>
<proteinExistence type="predicted"/>
<feature type="chain" id="PRO_5020452789" evidence="2">
    <location>
        <begin position="21"/>
        <end position="267"/>
    </location>
</feature>
<organism evidence="3 4">
    <name type="scientific">Spirosoma sordidisoli</name>
    <dbReference type="NCBI Taxonomy" id="2502893"/>
    <lineage>
        <taxon>Bacteria</taxon>
        <taxon>Pseudomonadati</taxon>
        <taxon>Bacteroidota</taxon>
        <taxon>Cytophagia</taxon>
        <taxon>Cytophagales</taxon>
        <taxon>Cytophagaceae</taxon>
        <taxon>Spirosoma</taxon>
    </lineage>
</organism>
<protein>
    <submittedName>
        <fullName evidence="3">Uncharacterized protein</fullName>
    </submittedName>
</protein>
<feature type="region of interest" description="Disordered" evidence="1">
    <location>
        <begin position="25"/>
        <end position="51"/>
    </location>
</feature>
<name>A0A4Q2UPH9_9BACT</name>
<evidence type="ECO:0000256" key="1">
    <source>
        <dbReference type="SAM" id="MobiDB-lite"/>
    </source>
</evidence>